<dbReference type="Pfam" id="PF22263">
    <property type="entry name" value="DUF6951"/>
    <property type="match status" value="2"/>
</dbReference>
<name>A0A832VND5_9EURY</name>
<dbReference type="Proteomes" id="UP000600363">
    <property type="component" value="Unassembled WGS sequence"/>
</dbReference>
<reference evidence="1" key="1">
    <citation type="journal article" date="2020" name="bioRxiv">
        <title>A rank-normalized archaeal taxonomy based on genome phylogeny resolves widespread incomplete and uneven classifications.</title>
        <authorList>
            <person name="Rinke C."/>
            <person name="Chuvochina M."/>
            <person name="Mussig A.J."/>
            <person name="Chaumeil P.-A."/>
            <person name="Waite D.W."/>
            <person name="Whitman W.B."/>
            <person name="Parks D.H."/>
            <person name="Hugenholtz P."/>
        </authorList>
    </citation>
    <scope>NUCLEOTIDE SEQUENCE</scope>
    <source>
        <strain evidence="1">UBA12518</strain>
    </source>
</reference>
<dbReference type="RefSeq" id="WP_276624616.1">
    <property type="nucleotide sequence ID" value="NZ_DUIH01000021.1"/>
</dbReference>
<proteinExistence type="predicted"/>
<accession>A0A832VND5</accession>
<organism evidence="1 2">
    <name type="scientific">Methermicoccus shengliensis</name>
    <dbReference type="NCBI Taxonomy" id="660064"/>
    <lineage>
        <taxon>Archaea</taxon>
        <taxon>Methanobacteriati</taxon>
        <taxon>Methanobacteriota</taxon>
        <taxon>Stenosarchaea group</taxon>
        <taxon>Methanomicrobia</taxon>
        <taxon>Methanosarcinales</taxon>
        <taxon>Methermicoccaceae</taxon>
        <taxon>Methermicoccus</taxon>
    </lineage>
</organism>
<protein>
    <submittedName>
        <fullName evidence="1">Uncharacterized protein</fullName>
    </submittedName>
</protein>
<comment type="caution">
    <text evidence="1">The sequence shown here is derived from an EMBL/GenBank/DDBJ whole genome shotgun (WGS) entry which is preliminary data.</text>
</comment>
<evidence type="ECO:0000313" key="2">
    <source>
        <dbReference type="Proteomes" id="UP000600363"/>
    </source>
</evidence>
<dbReference type="InterPro" id="IPR054227">
    <property type="entry name" value="DUF6951"/>
</dbReference>
<sequence>MMVSRVKVEDPICGHTALIKGWRDDEGIFRAELKTECPHLQSFAEDLNYMETEMEDLYHVMSDVYECAVDNNVPATCPVPTAIINAWWLEADMIAKSLAHKSTITIEVSQKDGDGKKDVSKVRVNTPLCDYVILVRAKKTPEGKIKISFATNCPHLRGVREKLPEIGPEEIAEHDATRVYEIADELKFTPICFAPLAMTLACMMEAGKLDKEALADSIRISYPKE</sequence>
<dbReference type="EMBL" id="DUIH01000021">
    <property type="protein sequence ID" value="HIH70216.1"/>
    <property type="molecule type" value="Genomic_DNA"/>
</dbReference>
<dbReference type="AlphaFoldDB" id="A0A832VND5"/>
<gene>
    <name evidence="1" type="ORF">HA299_06370</name>
</gene>
<evidence type="ECO:0000313" key="1">
    <source>
        <dbReference type="EMBL" id="HIH70216.1"/>
    </source>
</evidence>